<dbReference type="PANTHER" id="PTHR14187">
    <property type="entry name" value="ALPHA KINASE/ELONGATION FACTOR 2 KINASE"/>
    <property type="match status" value="1"/>
</dbReference>
<dbReference type="Proteomes" id="UP000663873">
    <property type="component" value="Unassembled WGS sequence"/>
</dbReference>
<accession>A0A820KJ77</accession>
<proteinExistence type="predicted"/>
<comment type="caution">
    <text evidence="2">The sequence shown here is derived from an EMBL/GenBank/DDBJ whole genome shotgun (WGS) entry which is preliminary data.</text>
</comment>
<sequence length="561" mass="63338">MTLVNEQQISSAAVRINNAHDLNTQTLISASNGRKVPALTIFTYALQYFKEHALRELSDQSGTRFVNEDVRWVITVPAIWKQSAKQFMREAAYQAGIASREFPEQLLIALEPEAASIYIRKLRMHQFVPDETPTFSRNTVRREHGIFSSALSDQSSLFHDPERAPNDHTDSNPHNQTFEVLLDRGTRYIVVDCGGGTVDITVHELDNRMGTLKELYKATGGPFGSVGVDQEFEKTMNSIFGAEVMEEFKLKRPAGYVDLMIAFEARKRTASPFKNNPLNISLPFSFIDYYKKKKGSTVESAIRRYNDPDIKWSTQGMMRLTPEAMKRLFHPTIEKIKATIGEILNTPDVKGIQYLFLVGGFAESPILQHEIRRAFSSILKVIIPQDVSLTILKGAVLFGLDPTIVNVRRSRLTYGVSVLNRFVADYHPNEKKIIKDNIEWCADIFDKFVLVDQSIGLGDIVVRKYTPARHNQAQCIISFYCSESDKPIYVTDPGVRKIGTLVLDMFQSGHLSVDQSILAANKNPRREIQTRMVFGDTEIKVSALDVTTGKCVRATIDFLNK</sequence>
<dbReference type="SUPFAM" id="SSF53067">
    <property type="entry name" value="Actin-like ATPase domain"/>
    <property type="match status" value="2"/>
</dbReference>
<evidence type="ECO:0000313" key="3">
    <source>
        <dbReference type="Proteomes" id="UP000663873"/>
    </source>
</evidence>
<protein>
    <recommendedName>
        <fullName evidence="4">Heat shock 70 kDa protein 12A</fullName>
    </recommendedName>
</protein>
<evidence type="ECO:0000313" key="2">
    <source>
        <dbReference type="EMBL" id="CAF4340814.1"/>
    </source>
</evidence>
<evidence type="ECO:0000256" key="1">
    <source>
        <dbReference type="SAM" id="MobiDB-lite"/>
    </source>
</evidence>
<keyword evidence="3" id="KW-1185">Reference proteome</keyword>
<feature type="region of interest" description="Disordered" evidence="1">
    <location>
        <begin position="155"/>
        <end position="175"/>
    </location>
</feature>
<dbReference type="InterPro" id="IPR043129">
    <property type="entry name" value="ATPase_NBD"/>
</dbReference>
<dbReference type="Gene3D" id="3.30.420.40">
    <property type="match status" value="1"/>
</dbReference>
<dbReference type="PANTHER" id="PTHR14187:SF46">
    <property type="entry name" value="HEAT SHOCK 70 KDA PROTEIN 12A"/>
    <property type="match status" value="1"/>
</dbReference>
<evidence type="ECO:0008006" key="4">
    <source>
        <dbReference type="Google" id="ProtNLM"/>
    </source>
</evidence>
<feature type="compositionally biased region" description="Basic and acidic residues" evidence="1">
    <location>
        <begin position="159"/>
        <end position="171"/>
    </location>
</feature>
<organism evidence="2 3">
    <name type="scientific">Rotaria socialis</name>
    <dbReference type="NCBI Taxonomy" id="392032"/>
    <lineage>
        <taxon>Eukaryota</taxon>
        <taxon>Metazoa</taxon>
        <taxon>Spiralia</taxon>
        <taxon>Gnathifera</taxon>
        <taxon>Rotifera</taxon>
        <taxon>Eurotatoria</taxon>
        <taxon>Bdelloidea</taxon>
        <taxon>Philodinida</taxon>
        <taxon>Philodinidae</taxon>
        <taxon>Rotaria</taxon>
    </lineage>
</organism>
<dbReference type="EMBL" id="CAJOBP010002203">
    <property type="protein sequence ID" value="CAF4340814.1"/>
    <property type="molecule type" value="Genomic_DNA"/>
</dbReference>
<dbReference type="AlphaFoldDB" id="A0A820KJ77"/>
<reference evidence="2" key="1">
    <citation type="submission" date="2021-02" db="EMBL/GenBank/DDBJ databases">
        <authorList>
            <person name="Nowell W R."/>
        </authorList>
    </citation>
    <scope>NUCLEOTIDE SEQUENCE</scope>
</reference>
<name>A0A820KJ77_9BILA</name>
<gene>
    <name evidence="2" type="ORF">UJA718_LOCUS15126</name>
</gene>